<dbReference type="PANTHER" id="PTHR30250">
    <property type="entry name" value="PST FAMILY PREDICTED COLANIC ACID TRANSPORTER"/>
    <property type="match status" value="1"/>
</dbReference>
<dbReference type="AlphaFoldDB" id="A0A8J3YVZ5"/>
<feature type="transmembrane region" description="Helical" evidence="6">
    <location>
        <begin position="164"/>
        <end position="183"/>
    </location>
</feature>
<accession>A0A8J3YVZ5</accession>
<feature type="transmembrane region" description="Helical" evidence="6">
    <location>
        <begin position="36"/>
        <end position="63"/>
    </location>
</feature>
<evidence type="ECO:0000256" key="4">
    <source>
        <dbReference type="ARBA" id="ARBA00022989"/>
    </source>
</evidence>
<dbReference type="GO" id="GO:0005886">
    <property type="term" value="C:plasma membrane"/>
    <property type="evidence" value="ECO:0007669"/>
    <property type="project" value="UniProtKB-SubCell"/>
</dbReference>
<feature type="transmembrane region" description="Helical" evidence="6">
    <location>
        <begin position="83"/>
        <end position="102"/>
    </location>
</feature>
<evidence type="ECO:0000313" key="7">
    <source>
        <dbReference type="EMBL" id="GIJ51502.1"/>
    </source>
</evidence>
<dbReference type="RefSeq" id="WP_203904900.1">
    <property type="nucleotide sequence ID" value="NZ_BOPF01000049.1"/>
</dbReference>
<organism evidence="7 8">
    <name type="scientific">Virgisporangium aliadipatigenens</name>
    <dbReference type="NCBI Taxonomy" id="741659"/>
    <lineage>
        <taxon>Bacteria</taxon>
        <taxon>Bacillati</taxon>
        <taxon>Actinomycetota</taxon>
        <taxon>Actinomycetes</taxon>
        <taxon>Micromonosporales</taxon>
        <taxon>Micromonosporaceae</taxon>
        <taxon>Virgisporangium</taxon>
    </lineage>
</organism>
<evidence type="ECO:0000256" key="6">
    <source>
        <dbReference type="SAM" id="Phobius"/>
    </source>
</evidence>
<protein>
    <recommendedName>
        <fullName evidence="9">Membrane protein involved in the export of O-antigen and teichoic acid</fullName>
    </recommendedName>
</protein>
<dbReference type="Proteomes" id="UP000619260">
    <property type="component" value="Unassembled WGS sequence"/>
</dbReference>
<reference evidence="7" key="1">
    <citation type="submission" date="2021-01" db="EMBL/GenBank/DDBJ databases">
        <title>Whole genome shotgun sequence of Virgisporangium aliadipatigenens NBRC 105644.</title>
        <authorList>
            <person name="Komaki H."/>
            <person name="Tamura T."/>
        </authorList>
    </citation>
    <scope>NUCLEOTIDE SEQUENCE</scope>
    <source>
        <strain evidence="7">NBRC 105644</strain>
    </source>
</reference>
<evidence type="ECO:0000256" key="1">
    <source>
        <dbReference type="ARBA" id="ARBA00004651"/>
    </source>
</evidence>
<sequence>MKRRLSVGLVDQAVIALANAANPILAAALLDRRAAGIMLFAVVFAYFANGLGRAFVCEVLLTLAPRLDGEERRTLVRDGAATALCYGVLASLVLVGLWATGIDSLRDLVWAAPAVPLILLQDTGRHTALADGKPARALVIDATWVGTQAALIAVLVVADAVRGATLLLAWGTGASVAAGLWLLRDRVNPLRGTPRGWITRTRHLAGWFTATALVGQTHTLVIATSVVNFLDPVALAILRLAQTGVLQPVQNLVTAMNSMLVPRASRLAAAGDAQGLRRQTFRMAGGLGALGVVIAVIAALSARPFLELALPKYVDAATLAVPIAIQATIYLLQVPFTAALRGMHRPKSLLVQYLIFSAVSLTGLVLGAWLGGLRAAVWGLAFGSAFGLGVMIAQYLLAERALRAGATPAPSPAPAP</sequence>
<keyword evidence="5 6" id="KW-0472">Membrane</keyword>
<feature type="transmembrane region" description="Helical" evidence="6">
    <location>
        <begin position="376"/>
        <end position="397"/>
    </location>
</feature>
<comment type="caution">
    <text evidence="7">The sequence shown here is derived from an EMBL/GenBank/DDBJ whole genome shotgun (WGS) entry which is preliminary data.</text>
</comment>
<evidence type="ECO:0000256" key="2">
    <source>
        <dbReference type="ARBA" id="ARBA00022475"/>
    </source>
</evidence>
<proteinExistence type="predicted"/>
<dbReference type="PANTHER" id="PTHR30250:SF26">
    <property type="entry name" value="PSMA PROTEIN"/>
    <property type="match status" value="1"/>
</dbReference>
<evidence type="ECO:0000256" key="5">
    <source>
        <dbReference type="ARBA" id="ARBA00023136"/>
    </source>
</evidence>
<feature type="transmembrane region" description="Helical" evidence="6">
    <location>
        <begin position="317"/>
        <end position="338"/>
    </location>
</feature>
<dbReference type="InterPro" id="IPR050833">
    <property type="entry name" value="Poly_Biosynth_Transport"/>
</dbReference>
<evidence type="ECO:0000313" key="8">
    <source>
        <dbReference type="Proteomes" id="UP000619260"/>
    </source>
</evidence>
<name>A0A8J3YVZ5_9ACTN</name>
<keyword evidence="4 6" id="KW-1133">Transmembrane helix</keyword>
<evidence type="ECO:0008006" key="9">
    <source>
        <dbReference type="Google" id="ProtNLM"/>
    </source>
</evidence>
<keyword evidence="8" id="KW-1185">Reference proteome</keyword>
<feature type="transmembrane region" description="Helical" evidence="6">
    <location>
        <begin position="350"/>
        <end position="370"/>
    </location>
</feature>
<gene>
    <name evidence="7" type="ORF">Val02_83880</name>
</gene>
<keyword evidence="3 6" id="KW-0812">Transmembrane</keyword>
<feature type="transmembrane region" description="Helical" evidence="6">
    <location>
        <begin position="284"/>
        <end position="305"/>
    </location>
</feature>
<comment type="subcellular location">
    <subcellularLocation>
        <location evidence="1">Cell membrane</location>
        <topology evidence="1">Multi-pass membrane protein</topology>
    </subcellularLocation>
</comment>
<dbReference type="EMBL" id="BOPF01000049">
    <property type="protein sequence ID" value="GIJ51502.1"/>
    <property type="molecule type" value="Genomic_DNA"/>
</dbReference>
<keyword evidence="2" id="KW-1003">Cell membrane</keyword>
<evidence type="ECO:0000256" key="3">
    <source>
        <dbReference type="ARBA" id="ARBA00022692"/>
    </source>
</evidence>